<reference evidence="1 2" key="1">
    <citation type="submission" date="2015-04" db="EMBL/GenBank/DDBJ databases">
        <authorList>
            <person name="Syromyatnikov M.Y."/>
            <person name="Popov V.N."/>
        </authorList>
    </citation>
    <scope>NUCLEOTIDE SEQUENCE [LARGE SCALE GENOMIC DNA]</scope>
</reference>
<keyword evidence="2" id="KW-1185">Reference proteome</keyword>
<name>A0A1J1J0X6_9DIPT</name>
<dbReference type="Proteomes" id="UP000183832">
    <property type="component" value="Unassembled WGS sequence"/>
</dbReference>
<dbReference type="AlphaFoldDB" id="A0A1J1J0X6"/>
<sequence>MNSSPRLRKMLLYYSAQINIVKCNYEKQINEVWVGKKVHKKNGTSQADEVSNDFAKLSMEKQQIN</sequence>
<protein>
    <submittedName>
        <fullName evidence="1">CLUMA_CG018635, isoform A</fullName>
    </submittedName>
</protein>
<gene>
    <name evidence="1" type="ORF">CLUMA_CG018635</name>
</gene>
<evidence type="ECO:0000313" key="2">
    <source>
        <dbReference type="Proteomes" id="UP000183832"/>
    </source>
</evidence>
<accession>A0A1J1J0X6</accession>
<dbReference type="EMBL" id="CVRI01000064">
    <property type="protein sequence ID" value="CRL05086.1"/>
    <property type="molecule type" value="Genomic_DNA"/>
</dbReference>
<organism evidence="1 2">
    <name type="scientific">Clunio marinus</name>
    <dbReference type="NCBI Taxonomy" id="568069"/>
    <lineage>
        <taxon>Eukaryota</taxon>
        <taxon>Metazoa</taxon>
        <taxon>Ecdysozoa</taxon>
        <taxon>Arthropoda</taxon>
        <taxon>Hexapoda</taxon>
        <taxon>Insecta</taxon>
        <taxon>Pterygota</taxon>
        <taxon>Neoptera</taxon>
        <taxon>Endopterygota</taxon>
        <taxon>Diptera</taxon>
        <taxon>Nematocera</taxon>
        <taxon>Chironomoidea</taxon>
        <taxon>Chironomidae</taxon>
        <taxon>Clunio</taxon>
    </lineage>
</organism>
<evidence type="ECO:0000313" key="1">
    <source>
        <dbReference type="EMBL" id="CRL05086.1"/>
    </source>
</evidence>
<proteinExistence type="predicted"/>